<feature type="region of interest" description="Disordered" evidence="1">
    <location>
        <begin position="221"/>
        <end position="243"/>
    </location>
</feature>
<dbReference type="Proteomes" id="UP000183376">
    <property type="component" value="Chromosome I"/>
</dbReference>
<dbReference type="STRING" id="211114.SAMN04489726_8039"/>
<gene>
    <name evidence="2" type="ORF">SAMN04489726_8039</name>
</gene>
<evidence type="ECO:0000313" key="2">
    <source>
        <dbReference type="EMBL" id="SDN74575.1"/>
    </source>
</evidence>
<name>A0A1H0DWT4_ALLAB</name>
<sequence length="332" mass="36480">MADTTTPEWAELAHAAFAAMCSGIPRAASACLTVIEETLSAEVFPEVISAWIDMAESVMPPPSEDGVRLALQDAATAALVEVDVVERAQRLAAWLFAARRAGDSCTEAILLASATDPADQGALVVAVLQLCVATWARHRQVTPDERDKRITALEQALVLRNGTIEQLRRRLREKPSAAYTWRGRDVLMVRPHPSEPMAYVEAARTGHRFWVDSCELTESAGRRAVGHGPRPLRPNGSRRRAGGGDVADEFVTFESLHWRKIHVLPGAVMRDEIGRQVEPGIYLRGDDCTRHLVLLIHIPEDLELPPEQEAERTLRWLRTGEVDGTVDDAGAA</sequence>
<protein>
    <submittedName>
        <fullName evidence="2">Uncharacterized protein</fullName>
    </submittedName>
</protein>
<dbReference type="EMBL" id="LT629701">
    <property type="protein sequence ID" value="SDN74575.1"/>
    <property type="molecule type" value="Genomic_DNA"/>
</dbReference>
<accession>A0A1H0DWT4</accession>
<evidence type="ECO:0000256" key="1">
    <source>
        <dbReference type="SAM" id="MobiDB-lite"/>
    </source>
</evidence>
<organism evidence="2 3">
    <name type="scientific">Allokutzneria albata</name>
    <name type="common">Kibdelosporangium albatum</name>
    <dbReference type="NCBI Taxonomy" id="211114"/>
    <lineage>
        <taxon>Bacteria</taxon>
        <taxon>Bacillati</taxon>
        <taxon>Actinomycetota</taxon>
        <taxon>Actinomycetes</taxon>
        <taxon>Pseudonocardiales</taxon>
        <taxon>Pseudonocardiaceae</taxon>
        <taxon>Allokutzneria</taxon>
    </lineage>
</organism>
<dbReference type="RefSeq" id="WP_083383839.1">
    <property type="nucleotide sequence ID" value="NZ_LT629701.1"/>
</dbReference>
<evidence type="ECO:0000313" key="3">
    <source>
        <dbReference type="Proteomes" id="UP000183376"/>
    </source>
</evidence>
<keyword evidence="3" id="KW-1185">Reference proteome</keyword>
<reference evidence="2 3" key="1">
    <citation type="submission" date="2016-10" db="EMBL/GenBank/DDBJ databases">
        <authorList>
            <person name="de Groot N.N."/>
        </authorList>
    </citation>
    <scope>NUCLEOTIDE SEQUENCE [LARGE SCALE GENOMIC DNA]</scope>
    <source>
        <strain evidence="2 3">DSM 44149</strain>
    </source>
</reference>
<proteinExistence type="predicted"/>
<dbReference type="AlphaFoldDB" id="A0A1H0DWT4"/>